<dbReference type="InterPro" id="IPR011765">
    <property type="entry name" value="Pept_M16_N"/>
</dbReference>
<dbReference type="PANTHER" id="PTHR11851">
    <property type="entry name" value="METALLOPROTEASE"/>
    <property type="match status" value="1"/>
</dbReference>
<keyword evidence="4" id="KW-0732">Signal</keyword>
<dbReference type="Proteomes" id="UP000317178">
    <property type="component" value="Chromosome"/>
</dbReference>
<proteinExistence type="inferred from homology"/>
<dbReference type="EMBL" id="CP036281">
    <property type="protein sequence ID" value="QDU82280.1"/>
    <property type="molecule type" value="Genomic_DNA"/>
</dbReference>
<dbReference type="InterPro" id="IPR001431">
    <property type="entry name" value="Pept_M16_Zn_BS"/>
</dbReference>
<evidence type="ECO:0000259" key="6">
    <source>
        <dbReference type="Pfam" id="PF05193"/>
    </source>
</evidence>
<feature type="domain" description="Peptidase M16 C-terminal" evidence="6">
    <location>
        <begin position="647"/>
        <end position="824"/>
    </location>
</feature>
<accession>A0A518CST4</accession>
<feature type="signal peptide" evidence="4">
    <location>
        <begin position="1"/>
        <end position="32"/>
    </location>
</feature>
<organism evidence="7 8">
    <name type="scientific">Polystyrenella longa</name>
    <dbReference type="NCBI Taxonomy" id="2528007"/>
    <lineage>
        <taxon>Bacteria</taxon>
        <taxon>Pseudomonadati</taxon>
        <taxon>Planctomycetota</taxon>
        <taxon>Planctomycetia</taxon>
        <taxon>Planctomycetales</taxon>
        <taxon>Planctomycetaceae</taxon>
        <taxon>Polystyrenella</taxon>
    </lineage>
</organism>
<evidence type="ECO:0000256" key="4">
    <source>
        <dbReference type="SAM" id="SignalP"/>
    </source>
</evidence>
<comment type="cofactor">
    <cofactor evidence="1">
        <name>Zn(2+)</name>
        <dbReference type="ChEBI" id="CHEBI:29105"/>
    </cofactor>
</comment>
<comment type="similarity">
    <text evidence="2 3">Belongs to the peptidase M16 family.</text>
</comment>
<dbReference type="InterPro" id="IPR050361">
    <property type="entry name" value="MPP/UQCRC_Complex"/>
</dbReference>
<reference evidence="7 8" key="1">
    <citation type="submission" date="2019-02" db="EMBL/GenBank/DDBJ databases">
        <title>Deep-cultivation of Planctomycetes and their phenomic and genomic characterization uncovers novel biology.</title>
        <authorList>
            <person name="Wiegand S."/>
            <person name="Jogler M."/>
            <person name="Boedeker C."/>
            <person name="Pinto D."/>
            <person name="Vollmers J."/>
            <person name="Rivas-Marin E."/>
            <person name="Kohn T."/>
            <person name="Peeters S.H."/>
            <person name="Heuer A."/>
            <person name="Rast P."/>
            <person name="Oberbeckmann S."/>
            <person name="Bunk B."/>
            <person name="Jeske O."/>
            <person name="Meyerdierks A."/>
            <person name="Storesund J.E."/>
            <person name="Kallscheuer N."/>
            <person name="Luecker S."/>
            <person name="Lage O.M."/>
            <person name="Pohl T."/>
            <person name="Merkel B.J."/>
            <person name="Hornburger P."/>
            <person name="Mueller R.-W."/>
            <person name="Bruemmer F."/>
            <person name="Labrenz M."/>
            <person name="Spormann A.M."/>
            <person name="Op den Camp H."/>
            <person name="Overmann J."/>
            <person name="Amann R."/>
            <person name="Jetten M.S.M."/>
            <person name="Mascher T."/>
            <person name="Medema M.H."/>
            <person name="Devos D.P."/>
            <person name="Kaster A.-K."/>
            <person name="Ovreas L."/>
            <person name="Rohde M."/>
            <person name="Galperin M.Y."/>
            <person name="Jogler C."/>
        </authorList>
    </citation>
    <scope>NUCLEOTIDE SEQUENCE [LARGE SCALE GENOMIC DNA]</scope>
    <source>
        <strain evidence="7 8">Pla110</strain>
    </source>
</reference>
<name>A0A518CST4_9PLAN</name>
<dbReference type="GO" id="GO:0046872">
    <property type="term" value="F:metal ion binding"/>
    <property type="evidence" value="ECO:0007669"/>
    <property type="project" value="InterPro"/>
</dbReference>
<feature type="domain" description="Peptidase M16 N-terminal" evidence="5">
    <location>
        <begin position="497"/>
        <end position="622"/>
    </location>
</feature>
<evidence type="ECO:0000256" key="2">
    <source>
        <dbReference type="ARBA" id="ARBA00007261"/>
    </source>
</evidence>
<dbReference type="GO" id="GO:0006508">
    <property type="term" value="P:proteolysis"/>
    <property type="evidence" value="ECO:0007669"/>
    <property type="project" value="InterPro"/>
</dbReference>
<dbReference type="PANTHER" id="PTHR11851:SF49">
    <property type="entry name" value="MITOCHONDRIAL-PROCESSING PEPTIDASE SUBUNIT ALPHA"/>
    <property type="match status" value="1"/>
</dbReference>
<protein>
    <submittedName>
        <fullName evidence="7">Peptidase M16 inactive domain protein</fullName>
    </submittedName>
</protein>
<feature type="domain" description="Peptidase M16 C-terminal" evidence="6">
    <location>
        <begin position="223"/>
        <end position="398"/>
    </location>
</feature>
<dbReference type="Gene3D" id="3.30.830.10">
    <property type="entry name" value="Metalloenzyme, LuxS/M16 peptidase-like"/>
    <property type="match status" value="4"/>
</dbReference>
<evidence type="ECO:0000256" key="1">
    <source>
        <dbReference type="ARBA" id="ARBA00001947"/>
    </source>
</evidence>
<feature type="domain" description="Peptidase M16 N-terminal" evidence="5">
    <location>
        <begin position="66"/>
        <end position="210"/>
    </location>
</feature>
<evidence type="ECO:0000313" key="7">
    <source>
        <dbReference type="EMBL" id="QDU82280.1"/>
    </source>
</evidence>
<dbReference type="GO" id="GO:0004222">
    <property type="term" value="F:metalloendopeptidase activity"/>
    <property type="evidence" value="ECO:0007669"/>
    <property type="project" value="InterPro"/>
</dbReference>
<gene>
    <name evidence="7" type="ORF">Pla110_40350</name>
</gene>
<dbReference type="RefSeq" id="WP_231742627.1">
    <property type="nucleotide sequence ID" value="NZ_CP036281.1"/>
</dbReference>
<evidence type="ECO:0000256" key="3">
    <source>
        <dbReference type="RuleBase" id="RU004447"/>
    </source>
</evidence>
<keyword evidence="8" id="KW-1185">Reference proteome</keyword>
<evidence type="ECO:0000313" key="8">
    <source>
        <dbReference type="Proteomes" id="UP000317178"/>
    </source>
</evidence>
<dbReference type="InterPro" id="IPR007863">
    <property type="entry name" value="Peptidase_M16_C"/>
</dbReference>
<feature type="chain" id="PRO_5021782183" evidence="4">
    <location>
        <begin position="33"/>
        <end position="896"/>
    </location>
</feature>
<dbReference type="PROSITE" id="PS00143">
    <property type="entry name" value="INSULINASE"/>
    <property type="match status" value="1"/>
</dbReference>
<evidence type="ECO:0000259" key="5">
    <source>
        <dbReference type="Pfam" id="PF00675"/>
    </source>
</evidence>
<dbReference type="Pfam" id="PF05193">
    <property type="entry name" value="Peptidase_M16_C"/>
    <property type="match status" value="2"/>
</dbReference>
<dbReference type="InterPro" id="IPR011249">
    <property type="entry name" value="Metalloenz_LuxS/M16"/>
</dbReference>
<dbReference type="Pfam" id="PF00675">
    <property type="entry name" value="Peptidase_M16"/>
    <property type="match status" value="2"/>
</dbReference>
<dbReference type="KEGG" id="plon:Pla110_40350"/>
<dbReference type="AlphaFoldDB" id="A0A518CST4"/>
<dbReference type="SUPFAM" id="SSF63411">
    <property type="entry name" value="LuxS/MPP-like metallohydrolase"/>
    <property type="match status" value="4"/>
</dbReference>
<sequence length="896" mass="98925" precursor="true">MKSIIRLFTITGCMLAMTALTGSGTHSHSALAAEPAHRSQAVVEYTSRQPLGQGVTLAKLSNGMTVIVQENHATALATVRCYVTNTGGAYEGEYLGAGISHLVEHLVSGGTTDKRSEDDVQELVDSLGGKTNAYTSNNITAYYIDAPAKRVDLAIELIADSMQHCIIPEEEYLRELGVVQRELEMGLSQRDRVGYQAMKQLIFTEHPMQHPIVGYLQVLQGTTLEDVRTFYKTRYVPQNMIFVVGGDVQTEDILNQVKEQFQGFLRTHDRGVVLAEEPPQASPRETTIEMEGETVELSVAWPTVMLQDPELYPLDVASYVLTNGDSARLTKRLKIDEPLAVSVSSASYTPGDVPGWFQVSVECKAENVERCREIIMEEIERLKTEPVSAAELAKVKQQKAAEHVFSQQTVQSKVESLARSFQSTGDPLFDEQYVKGIQTVTADEIQAVAKQFFVPQRLNTVRLVPIGLREATNEAAEAELESDVIRKELPNGVTLLLKRHAVTPLVSMQLFTVAGVLSDTEETAGRAALAASLFDRGTEKYTADQISEYFDSIGGNLTVESQRNTTYLQSTVLSQNFEEAFDYLFQVATAPLFLEEEFTKAQTRQLSLIAARKANPQAEIMDLWVDQLPADEAYSRTVLGNSETVAKLTVNDCRSFHNNLFVPENMVITIYGDIDIKAAEKLVNDTFGQLPAKSFTPPEFPTTHARSEASSATATNRRAGTALVMLGYPTVSVLDADTRATLEVIQTYLTGGLGGKLYAELRGARLVYYVYGFELSGLAPGYFAFLAQTTPDAVDEVISRTEANLTELRENGVDEETLTKVKEKMIAKEAMSKTTATEQAFSDGLDELYGLGYDYSKKYDERINAVTSEDIQKVIETYFHDPVVVRTIPIESEEAK</sequence>